<dbReference type="InterPro" id="IPR037396">
    <property type="entry name" value="FMN_HAD"/>
</dbReference>
<feature type="active site" description="Proton acceptor" evidence="6">
    <location>
        <position position="260"/>
    </location>
</feature>
<comment type="caution">
    <text evidence="9">The sequence shown here is derived from an EMBL/GenBank/DDBJ whole genome shotgun (WGS) entry which is preliminary data.</text>
</comment>
<accession>A0A2T5PF29</accession>
<feature type="binding site" evidence="7">
    <location>
        <position position="136"/>
    </location>
    <ligand>
        <name>FMN</name>
        <dbReference type="ChEBI" id="CHEBI:58210"/>
    </ligand>
</feature>
<dbReference type="GO" id="GO:0016614">
    <property type="term" value="F:oxidoreductase activity, acting on CH-OH group of donors"/>
    <property type="evidence" value="ECO:0007669"/>
    <property type="project" value="UniProtKB-ARBA"/>
</dbReference>
<dbReference type="CDD" id="cd02809">
    <property type="entry name" value="alpha_hydroxyacid_oxid_FMN"/>
    <property type="match status" value="1"/>
</dbReference>
<dbReference type="SUPFAM" id="SSF51395">
    <property type="entry name" value="FMN-linked oxidoreductases"/>
    <property type="match status" value="1"/>
</dbReference>
<protein>
    <submittedName>
        <fullName evidence="9">Alpha-hydroxy-acid oxidizing enzyme</fullName>
    </submittedName>
</protein>
<dbReference type="GO" id="GO:0010181">
    <property type="term" value="F:FMN binding"/>
    <property type="evidence" value="ECO:0007669"/>
    <property type="project" value="InterPro"/>
</dbReference>
<dbReference type="InterPro" id="IPR013785">
    <property type="entry name" value="Aldolase_TIM"/>
</dbReference>
<feature type="binding site" evidence="7">
    <location>
        <position position="263"/>
    </location>
    <ligand>
        <name>glyoxylate</name>
        <dbReference type="ChEBI" id="CHEBI:36655"/>
    </ligand>
</feature>
<dbReference type="InterPro" id="IPR000262">
    <property type="entry name" value="FMN-dep_DH"/>
</dbReference>
<dbReference type="Proteomes" id="UP000244064">
    <property type="component" value="Unassembled WGS sequence"/>
</dbReference>
<dbReference type="PANTHER" id="PTHR10578:SF107">
    <property type="entry name" value="2-HYDROXYACID OXIDASE 1"/>
    <property type="match status" value="1"/>
</dbReference>
<feature type="binding site" evidence="7">
    <location>
        <begin position="86"/>
        <end position="88"/>
    </location>
    <ligand>
        <name>FMN</name>
        <dbReference type="ChEBI" id="CHEBI:58210"/>
    </ligand>
</feature>
<evidence type="ECO:0000256" key="3">
    <source>
        <dbReference type="ARBA" id="ARBA00022643"/>
    </source>
</evidence>
<feature type="binding site" evidence="7">
    <location>
        <position position="138"/>
    </location>
    <ligand>
        <name>glyoxylate</name>
        <dbReference type="ChEBI" id="CHEBI:36655"/>
    </ligand>
</feature>
<feature type="binding site" evidence="7">
    <location>
        <position position="164"/>
    </location>
    <ligand>
        <name>FMN</name>
        <dbReference type="ChEBI" id="CHEBI:58210"/>
    </ligand>
</feature>
<dbReference type="EMBL" id="QASN01000002">
    <property type="protein sequence ID" value="PTU76340.1"/>
    <property type="molecule type" value="Genomic_DNA"/>
</dbReference>
<evidence type="ECO:0000256" key="6">
    <source>
        <dbReference type="PIRSR" id="PIRSR000138-1"/>
    </source>
</evidence>
<evidence type="ECO:0000256" key="2">
    <source>
        <dbReference type="ARBA" id="ARBA00022630"/>
    </source>
</evidence>
<dbReference type="Gene3D" id="3.20.20.70">
    <property type="entry name" value="Aldolase class I"/>
    <property type="match status" value="1"/>
</dbReference>
<evidence type="ECO:0000256" key="5">
    <source>
        <dbReference type="ARBA" id="ARBA00024042"/>
    </source>
</evidence>
<keyword evidence="3 7" id="KW-0288">FMN</keyword>
<sequence length="370" mass="39132">MRPPLSAIDADLISAADYERRAEQHVDAPAWAYLQGGAGDERTLAANREVWREWSVLPRMLRDLRGGTTRCELLGMSLAHPLLLAPVAYQQLFHPDGEAAAAMAAGVMGGAMVLSSFASQRLEDVAEAGSAPLWLQLYWQGAREQTLALVQRAEAAGYRALVLTVDAPVGGVRNREQRAGFHLPEHIRAVNLPQPLATPSLAEGASAVFDGLLALAPTWDDVAWLCRSSSLPVLLKGILHPDDARQAQQAGAAGVIVSNHGGRVLDSGWPALRSLPAIRAALGGEATILVDGGIRRGSEVFKALALGASAVLVGRPYVHALATAGALGVAHLLRLLREELEIEMALAGCRTLADITRACVCRADGSDFPG</sequence>
<dbReference type="PANTHER" id="PTHR10578">
    <property type="entry name" value="S -2-HYDROXY-ACID OXIDASE-RELATED"/>
    <property type="match status" value="1"/>
</dbReference>
<evidence type="ECO:0000256" key="7">
    <source>
        <dbReference type="PIRSR" id="PIRSR000138-2"/>
    </source>
</evidence>
<feature type="binding site" evidence="7">
    <location>
        <position position="33"/>
    </location>
    <ligand>
        <name>glyoxylate</name>
        <dbReference type="ChEBI" id="CHEBI:36655"/>
    </ligand>
</feature>
<comment type="similarity">
    <text evidence="5">Belongs to the FMN-dependent alpha-hydroxy acid dehydrogenase family.</text>
</comment>
<evidence type="ECO:0000313" key="9">
    <source>
        <dbReference type="EMBL" id="PTU76340.1"/>
    </source>
</evidence>
<dbReference type="FunFam" id="3.20.20.70:FF:000029">
    <property type="entry name" value="L-lactate dehydrogenase"/>
    <property type="match status" value="1"/>
</dbReference>
<dbReference type="PROSITE" id="PS51349">
    <property type="entry name" value="FMN_HYDROXY_ACID_DH_2"/>
    <property type="match status" value="1"/>
</dbReference>
<evidence type="ECO:0000313" key="10">
    <source>
        <dbReference type="Proteomes" id="UP000244064"/>
    </source>
</evidence>
<keyword evidence="4" id="KW-0560">Oxidoreductase</keyword>
<name>A0A2T5PF29_9PSED</name>
<feature type="binding site" evidence="7">
    <location>
        <position position="115"/>
    </location>
    <ligand>
        <name>FMN</name>
        <dbReference type="ChEBI" id="CHEBI:58210"/>
    </ligand>
</feature>
<proteinExistence type="inferred from homology"/>
<dbReference type="OrthoDB" id="9770452at2"/>
<dbReference type="AlphaFoldDB" id="A0A2T5PF29"/>
<comment type="cofactor">
    <cofactor evidence="1">
        <name>FMN</name>
        <dbReference type="ChEBI" id="CHEBI:58210"/>
    </cofactor>
</comment>
<feature type="binding site" evidence="7">
    <location>
        <position position="260"/>
    </location>
    <ligand>
        <name>glyoxylate</name>
        <dbReference type="ChEBI" id="CHEBI:36655"/>
    </ligand>
</feature>
<feature type="binding site" evidence="7">
    <location>
        <position position="173"/>
    </location>
    <ligand>
        <name>glyoxylate</name>
        <dbReference type="ChEBI" id="CHEBI:36655"/>
    </ligand>
</feature>
<dbReference type="PIRSF" id="PIRSF000138">
    <property type="entry name" value="Al-hdrx_acd_dh"/>
    <property type="match status" value="1"/>
</dbReference>
<organism evidence="9 10">
    <name type="scientific">Pseudomonas mangrovi</name>
    <dbReference type="NCBI Taxonomy" id="2161748"/>
    <lineage>
        <taxon>Bacteria</taxon>
        <taxon>Pseudomonadati</taxon>
        <taxon>Pseudomonadota</taxon>
        <taxon>Gammaproteobacteria</taxon>
        <taxon>Pseudomonadales</taxon>
        <taxon>Pseudomonadaceae</taxon>
        <taxon>Pseudomonas</taxon>
    </lineage>
</organism>
<keyword evidence="2 7" id="KW-0285">Flavoprotein</keyword>
<feature type="binding site" evidence="7">
    <location>
        <position position="236"/>
    </location>
    <ligand>
        <name>FMN</name>
        <dbReference type="ChEBI" id="CHEBI:58210"/>
    </ligand>
</feature>
<evidence type="ECO:0000256" key="1">
    <source>
        <dbReference type="ARBA" id="ARBA00001917"/>
    </source>
</evidence>
<dbReference type="RefSeq" id="WP_108104571.1">
    <property type="nucleotide sequence ID" value="NZ_QASN01000002.1"/>
</dbReference>
<feature type="binding site" evidence="7">
    <location>
        <begin position="314"/>
        <end position="315"/>
    </location>
    <ligand>
        <name>FMN</name>
        <dbReference type="ChEBI" id="CHEBI:58210"/>
    </ligand>
</feature>
<evidence type="ECO:0000256" key="4">
    <source>
        <dbReference type="ARBA" id="ARBA00023002"/>
    </source>
</evidence>
<keyword evidence="10" id="KW-1185">Reference proteome</keyword>
<feature type="binding site" evidence="7">
    <location>
        <position position="258"/>
    </location>
    <ligand>
        <name>FMN</name>
        <dbReference type="ChEBI" id="CHEBI:58210"/>
    </ligand>
</feature>
<dbReference type="InterPro" id="IPR012133">
    <property type="entry name" value="Alpha-hydoxy_acid_DH_FMN"/>
</dbReference>
<reference evidence="9 10" key="1">
    <citation type="submission" date="2018-04" db="EMBL/GenBank/DDBJ databases">
        <title>Pseudomonas sp. nov., isolated from mangrove soil.</title>
        <authorList>
            <person name="Chen C."/>
        </authorList>
    </citation>
    <scope>NUCLEOTIDE SEQUENCE [LARGE SCALE GENOMIC DNA]</scope>
    <source>
        <strain evidence="9 10">TC-11</strain>
    </source>
</reference>
<feature type="binding site" evidence="7">
    <location>
        <begin position="291"/>
        <end position="295"/>
    </location>
    <ligand>
        <name>FMN</name>
        <dbReference type="ChEBI" id="CHEBI:58210"/>
    </ligand>
</feature>
<gene>
    <name evidence="9" type="ORF">DBO85_01490</name>
</gene>
<dbReference type="Pfam" id="PF01070">
    <property type="entry name" value="FMN_dh"/>
    <property type="match status" value="1"/>
</dbReference>
<feature type="domain" description="FMN hydroxy acid dehydrogenase" evidence="8">
    <location>
        <begin position="7"/>
        <end position="365"/>
    </location>
</feature>
<evidence type="ECO:0000259" key="8">
    <source>
        <dbReference type="PROSITE" id="PS51349"/>
    </source>
</evidence>